<keyword evidence="2" id="KW-1185">Reference proteome</keyword>
<dbReference type="PANTHER" id="PTHR40128">
    <property type="entry name" value="EXPRESSED PROTEIN"/>
    <property type="match status" value="1"/>
</dbReference>
<dbReference type="Proteomes" id="UP000017840">
    <property type="component" value="Unassembled WGS sequence"/>
</dbReference>
<organism evidence="1 2">
    <name type="scientific">Candidatus Halobonum tyrrellensis G22</name>
    <dbReference type="NCBI Taxonomy" id="1324957"/>
    <lineage>
        <taxon>Archaea</taxon>
        <taxon>Methanobacteriati</taxon>
        <taxon>Methanobacteriota</taxon>
        <taxon>Stenosarchaea group</taxon>
        <taxon>Halobacteria</taxon>
        <taxon>Halobacteriales</taxon>
        <taxon>Haloferacaceae</taxon>
        <taxon>Candidatus Halobonum</taxon>
    </lineage>
</organism>
<dbReference type="InterPro" id="IPR008775">
    <property type="entry name" value="Phytyl_CoA_dOase-like"/>
</dbReference>
<protein>
    <submittedName>
        <fullName evidence="1">Phytanoyl-CoA dioxygenase</fullName>
    </submittedName>
</protein>
<dbReference type="EMBL" id="ASGZ01000064">
    <property type="protein sequence ID" value="ESP87081.1"/>
    <property type="molecule type" value="Genomic_DNA"/>
</dbReference>
<dbReference type="RefSeq" id="WP_023395813.1">
    <property type="nucleotide sequence ID" value="NZ_ASGZ01000064.1"/>
</dbReference>
<dbReference type="Pfam" id="PF05721">
    <property type="entry name" value="PhyH"/>
    <property type="match status" value="1"/>
</dbReference>
<reference evidence="1 2" key="1">
    <citation type="journal article" date="2013" name="Genome Announc.">
        <title>Draft Genome Sequence of 'Candidatus Halobonum tyrrellensis' Strain G22, Isolated from the Hypersaline Waters of Lake Tyrrell, Australia.</title>
        <authorList>
            <person name="Ugalde J.A."/>
            <person name="Narasingarao P."/>
            <person name="Kuo S."/>
            <person name="Podell S."/>
            <person name="Allen E.E."/>
        </authorList>
    </citation>
    <scope>NUCLEOTIDE SEQUENCE [LARGE SCALE GENOMIC DNA]</scope>
    <source>
        <strain evidence="1 2">G22</strain>
    </source>
</reference>
<dbReference type="AlphaFoldDB" id="V4GNW3"/>
<accession>V4GNW3</accession>
<comment type="caution">
    <text evidence="1">The sequence shown here is derived from an EMBL/GenBank/DDBJ whole genome shotgun (WGS) entry which is preliminary data.</text>
</comment>
<evidence type="ECO:0000313" key="1">
    <source>
        <dbReference type="EMBL" id="ESP87081.1"/>
    </source>
</evidence>
<evidence type="ECO:0000313" key="2">
    <source>
        <dbReference type="Proteomes" id="UP000017840"/>
    </source>
</evidence>
<name>V4GNW3_9EURY</name>
<dbReference type="Gene3D" id="2.60.120.620">
    <property type="entry name" value="q2cbj1_9rhob like domain"/>
    <property type="match status" value="1"/>
</dbReference>
<keyword evidence="1" id="KW-0560">Oxidoreductase</keyword>
<dbReference type="GO" id="GO:0051213">
    <property type="term" value="F:dioxygenase activity"/>
    <property type="evidence" value="ECO:0007669"/>
    <property type="project" value="UniProtKB-KW"/>
</dbReference>
<sequence>MNSVSVGEHELEAGDDLVELRDSTDLLGDPGALRTRLAADGYLYLRGFHDPDLVRAARRDVLEHLAEEGVLDPEEPVEAGVVHPDYFGGEFDMSAASWTHYPNLEELAEGERVMEFFAEFLDAKPLALDRKLGRAKATGEFTGFHVDRIFVGRGTEQLYTVWRPIGDCPLEQGPLVVCPGSHRHDRLRETYGRMDVDRDVFEAPFSEDPHDVMATVGGPLATTDFAAGDALVFGPYLLHGSLSNRTDRFRISVDTRYQSVEEPVDGRWVGADPIGHYDWPSDDETPMADLRAEWGL</sequence>
<dbReference type="STRING" id="1324957.K933_16227"/>
<keyword evidence="1" id="KW-0223">Dioxygenase</keyword>
<gene>
    <name evidence="1" type="ORF">K933_16227</name>
</gene>
<dbReference type="PANTHER" id="PTHR40128:SF1">
    <property type="entry name" value="PHYTANOYL-COA HYDROXYLASE"/>
    <property type="match status" value="1"/>
</dbReference>
<proteinExistence type="predicted"/>
<dbReference type="SUPFAM" id="SSF51197">
    <property type="entry name" value="Clavaminate synthase-like"/>
    <property type="match status" value="1"/>
</dbReference>